<evidence type="ECO:0000256" key="4">
    <source>
        <dbReference type="ARBA" id="ARBA00022519"/>
    </source>
</evidence>
<dbReference type="PANTHER" id="PTHR32195:SF26">
    <property type="entry name" value="TRYPTOPHAN OR TYROSINE TRANSPORTER PROTEIN"/>
    <property type="match status" value="1"/>
</dbReference>
<organism evidence="9 10">
    <name type="scientific">Candidatus Uhrbacteria bacterium RIFCSPHIGHO2_02_FULL_60_10</name>
    <dbReference type="NCBI Taxonomy" id="1802392"/>
    <lineage>
        <taxon>Bacteria</taxon>
        <taxon>Candidatus Uhriibacteriota</taxon>
    </lineage>
</organism>
<keyword evidence="7 8" id="KW-0472">Membrane</keyword>
<proteinExistence type="predicted"/>
<feature type="transmembrane region" description="Helical" evidence="8">
    <location>
        <begin position="258"/>
        <end position="280"/>
    </location>
</feature>
<dbReference type="Pfam" id="PF03222">
    <property type="entry name" value="Trp_Tyr_perm"/>
    <property type="match status" value="1"/>
</dbReference>
<feature type="transmembrane region" description="Helical" evidence="8">
    <location>
        <begin position="39"/>
        <end position="64"/>
    </location>
</feature>
<evidence type="ECO:0000256" key="8">
    <source>
        <dbReference type="SAM" id="Phobius"/>
    </source>
</evidence>
<feature type="transmembrane region" description="Helical" evidence="8">
    <location>
        <begin position="7"/>
        <end position="27"/>
    </location>
</feature>
<evidence type="ECO:0000313" key="10">
    <source>
        <dbReference type="Proteomes" id="UP000177088"/>
    </source>
</evidence>
<feature type="transmembrane region" description="Helical" evidence="8">
    <location>
        <begin position="292"/>
        <end position="313"/>
    </location>
</feature>
<dbReference type="EMBL" id="MGEA01000032">
    <property type="protein sequence ID" value="OGL74198.1"/>
    <property type="molecule type" value="Genomic_DNA"/>
</dbReference>
<dbReference type="AlphaFoldDB" id="A0A1F7U8R4"/>
<evidence type="ECO:0000256" key="1">
    <source>
        <dbReference type="ARBA" id="ARBA00004429"/>
    </source>
</evidence>
<evidence type="ECO:0008006" key="11">
    <source>
        <dbReference type="Google" id="ProtNLM"/>
    </source>
</evidence>
<keyword evidence="6 8" id="KW-1133">Transmembrane helix</keyword>
<feature type="transmembrane region" description="Helical" evidence="8">
    <location>
        <begin position="319"/>
        <end position="341"/>
    </location>
</feature>
<evidence type="ECO:0000256" key="6">
    <source>
        <dbReference type="ARBA" id="ARBA00022989"/>
    </source>
</evidence>
<evidence type="ECO:0000313" key="9">
    <source>
        <dbReference type="EMBL" id="OGL74198.1"/>
    </source>
</evidence>
<keyword evidence="2" id="KW-0813">Transport</keyword>
<reference evidence="9 10" key="1">
    <citation type="journal article" date="2016" name="Nat. Commun.">
        <title>Thousands of microbial genomes shed light on interconnected biogeochemical processes in an aquifer system.</title>
        <authorList>
            <person name="Anantharaman K."/>
            <person name="Brown C.T."/>
            <person name="Hug L.A."/>
            <person name="Sharon I."/>
            <person name="Castelle C.J."/>
            <person name="Probst A.J."/>
            <person name="Thomas B.C."/>
            <person name="Singh A."/>
            <person name="Wilkins M.J."/>
            <person name="Karaoz U."/>
            <person name="Brodie E.L."/>
            <person name="Williams K.H."/>
            <person name="Hubbard S.S."/>
            <person name="Banfield J.F."/>
        </authorList>
    </citation>
    <scope>NUCLEOTIDE SEQUENCE [LARGE SCALE GENOMIC DNA]</scope>
</reference>
<name>A0A1F7U8R4_9BACT</name>
<feature type="transmembrane region" description="Helical" evidence="8">
    <location>
        <begin position="182"/>
        <end position="201"/>
    </location>
</feature>
<dbReference type="InterPro" id="IPR018227">
    <property type="entry name" value="Amino_acid_transport_2"/>
</dbReference>
<sequence length="384" mass="40551">MSQQLKTTALATASLIGTIIGVGIFGVPYAISKIGAPLAAVYFVALGGVQLLQHLFYAEAAMACPDKLRLVGLSQRYLGLTASRLAGISLILGAWASLLAYIIVGGVFLHLLLAPWLGGTVFAYQAVWAAVGFVLVYFGLDLIAKIDFWATVALIAALLAIAFLGWPHVRTANFSWITPTDWILPYGVILYSLGGLPTVLEMEDILKGDHRRYRLAITLGTLAAIALTSLFGFVVYGITGGATPENAIDSLRGVLGGGGVRLVAVFGFLAVATSFFATGTNLRGTWRHDYRLGRLAAWLATLSLPIVALLAGIKSFVAIISFSGAVFGGVTAIIVVWLYVAVTRRRLMAARPLGVPISVAYGVIALLAIGAVYETVAAAQRLLN</sequence>
<protein>
    <recommendedName>
        <fullName evidence="11">Amino acid transporter transmembrane domain-containing protein</fullName>
    </recommendedName>
</protein>
<evidence type="ECO:0000256" key="3">
    <source>
        <dbReference type="ARBA" id="ARBA00022475"/>
    </source>
</evidence>
<gene>
    <name evidence="9" type="ORF">A3C96_00285</name>
</gene>
<accession>A0A1F7U8R4</accession>
<evidence type="ECO:0000256" key="7">
    <source>
        <dbReference type="ARBA" id="ARBA00023136"/>
    </source>
</evidence>
<feature type="transmembrane region" description="Helical" evidence="8">
    <location>
        <begin position="85"/>
        <end position="109"/>
    </location>
</feature>
<feature type="transmembrane region" description="Helical" evidence="8">
    <location>
        <begin position="121"/>
        <end position="140"/>
    </location>
</feature>
<keyword evidence="4" id="KW-0997">Cell inner membrane</keyword>
<dbReference type="PANTHER" id="PTHR32195">
    <property type="entry name" value="OS07G0662800 PROTEIN"/>
    <property type="match status" value="1"/>
</dbReference>
<keyword evidence="5 8" id="KW-0812">Transmembrane</keyword>
<feature type="transmembrane region" description="Helical" evidence="8">
    <location>
        <begin position="147"/>
        <end position="166"/>
    </location>
</feature>
<dbReference type="GO" id="GO:0003333">
    <property type="term" value="P:amino acid transmembrane transport"/>
    <property type="evidence" value="ECO:0007669"/>
    <property type="project" value="InterPro"/>
</dbReference>
<dbReference type="Gene3D" id="1.20.1740.10">
    <property type="entry name" value="Amino acid/polyamine transporter I"/>
    <property type="match status" value="1"/>
</dbReference>
<feature type="transmembrane region" description="Helical" evidence="8">
    <location>
        <begin position="213"/>
        <end position="238"/>
    </location>
</feature>
<comment type="subcellular location">
    <subcellularLocation>
        <location evidence="1">Cell inner membrane</location>
        <topology evidence="1">Multi-pass membrane protein</topology>
    </subcellularLocation>
</comment>
<evidence type="ECO:0000256" key="2">
    <source>
        <dbReference type="ARBA" id="ARBA00022448"/>
    </source>
</evidence>
<evidence type="ECO:0000256" key="5">
    <source>
        <dbReference type="ARBA" id="ARBA00022692"/>
    </source>
</evidence>
<comment type="caution">
    <text evidence="9">The sequence shown here is derived from an EMBL/GenBank/DDBJ whole genome shotgun (WGS) entry which is preliminary data.</text>
</comment>
<feature type="transmembrane region" description="Helical" evidence="8">
    <location>
        <begin position="353"/>
        <end position="373"/>
    </location>
</feature>
<dbReference type="GO" id="GO:0005886">
    <property type="term" value="C:plasma membrane"/>
    <property type="evidence" value="ECO:0007669"/>
    <property type="project" value="UniProtKB-SubCell"/>
</dbReference>
<keyword evidence="3" id="KW-1003">Cell membrane</keyword>
<dbReference type="Proteomes" id="UP000177088">
    <property type="component" value="Unassembled WGS sequence"/>
</dbReference>